<dbReference type="Pfam" id="PF01699">
    <property type="entry name" value="Na_Ca_ex"/>
    <property type="match status" value="1"/>
</dbReference>
<dbReference type="InterPro" id="IPR004481">
    <property type="entry name" value="K/Na/Ca-exchanger"/>
</dbReference>
<evidence type="ECO:0000256" key="5">
    <source>
        <dbReference type="ARBA" id="ARBA00022989"/>
    </source>
</evidence>
<dbReference type="OrthoDB" id="2127281at2759"/>
<evidence type="ECO:0000313" key="12">
    <source>
        <dbReference type="Proteomes" id="UP000039865"/>
    </source>
</evidence>
<evidence type="ECO:0000313" key="11">
    <source>
        <dbReference type="EMBL" id="CDW73548.1"/>
    </source>
</evidence>
<dbReference type="GO" id="GO:0008273">
    <property type="term" value="F:calcium, potassium:sodium antiporter activity"/>
    <property type="evidence" value="ECO:0007669"/>
    <property type="project" value="TreeGrafter"/>
</dbReference>
<accession>A0A077ZUG8</accession>
<feature type="compositionally biased region" description="Polar residues" evidence="7">
    <location>
        <begin position="414"/>
        <end position="426"/>
    </location>
</feature>
<evidence type="ECO:0000256" key="7">
    <source>
        <dbReference type="SAM" id="MobiDB-lite"/>
    </source>
</evidence>
<feature type="transmembrane region" description="Helical" evidence="8">
    <location>
        <begin position="651"/>
        <end position="669"/>
    </location>
</feature>
<feature type="transmembrane region" description="Helical" evidence="8">
    <location>
        <begin position="540"/>
        <end position="558"/>
    </location>
</feature>
<dbReference type="Proteomes" id="UP000039865">
    <property type="component" value="Unassembled WGS sequence"/>
</dbReference>
<feature type="transmembrane region" description="Helical" evidence="8">
    <location>
        <begin position="593"/>
        <end position="612"/>
    </location>
</feature>
<evidence type="ECO:0000259" key="10">
    <source>
        <dbReference type="Pfam" id="PF01699"/>
    </source>
</evidence>
<dbReference type="InterPro" id="IPR044880">
    <property type="entry name" value="NCX_ion-bd_dom_sf"/>
</dbReference>
<dbReference type="GO" id="GO:0006874">
    <property type="term" value="P:intracellular calcium ion homeostasis"/>
    <property type="evidence" value="ECO:0007669"/>
    <property type="project" value="TreeGrafter"/>
</dbReference>
<reference evidence="11 12" key="1">
    <citation type="submission" date="2014-06" db="EMBL/GenBank/DDBJ databases">
        <authorList>
            <person name="Swart Estienne"/>
        </authorList>
    </citation>
    <scope>NUCLEOTIDE SEQUENCE [LARGE SCALE GENOMIC DNA]</scope>
    <source>
        <strain evidence="11 12">130c</strain>
    </source>
</reference>
<dbReference type="GO" id="GO:0005262">
    <property type="term" value="F:calcium channel activity"/>
    <property type="evidence" value="ECO:0007669"/>
    <property type="project" value="TreeGrafter"/>
</dbReference>
<feature type="compositionally biased region" description="Basic and acidic residues" evidence="7">
    <location>
        <begin position="374"/>
        <end position="384"/>
    </location>
</feature>
<sequence length="677" mass="77378">MIKRRDIFKFSMNLILVITFVTIGLHDHIVSAATNTTNTTTNGTDPDSGVVIGNKTDGRVSANYPTDLLSYSSIAKGIMYCFLGISLVTQNYINPSIDIIKKKNVLSSDSMNATLLAMTNSAAESFIIMNSIFFGVSDIGISTICQQAAFYSFIIQGTFYLIAEAGTRIDWWIITRDTIFIIIYLIVITVFLSQNDIVIWQAIILIILYLVHIMLMKFNRIYEVAIKKSVARALEIRELNKIADKEISHFHQNLNTRSLSIEMIKQVNCKVEGNYLIFDNYVRKKIKPITCVKLREGGIPFNQLDNRGLMARTILKQAVVKIIVMIQAYKQFEKIKRNSRSTVPIERILPYLKNNNRNDSGRDSDSSGSSDNDAVSKKRADETLSVRGGNRTNKENSALFRKKQGSQKGDNEESQMNKNSDGQSEVSESRRSEFQSKKNLRDEDESSNKSNTVAQSSIYDLIHETINKDAFSITFPKQRPQRIIYILMIPLTHLQYVSIPNPMTKGKQNFYPLTLFCSILWIWFYSWLIVWFTYSTTEAFQLHYSIIPMILYPLGISIRDRKKFLDFKKTIKVFKEERDDQEISLAETYSGPIFQITGLVGIAWTIFILYSGINVSFLNESIKYQMPMLLGVVTVKYISLAINKFKTRKNLFYWNCGGYAAFLILAVLIDYKDELVS</sequence>
<feature type="transmembrane region" description="Helical" evidence="8">
    <location>
        <begin position="139"/>
        <end position="162"/>
    </location>
</feature>
<feature type="domain" description="Sodium/calcium exchanger membrane region" evidence="10">
    <location>
        <begin position="78"/>
        <end position="215"/>
    </location>
</feature>
<proteinExistence type="inferred from homology"/>
<evidence type="ECO:0000256" key="9">
    <source>
        <dbReference type="SAM" id="SignalP"/>
    </source>
</evidence>
<name>A0A077ZUG8_STYLE</name>
<feature type="transmembrane region" description="Helical" evidence="8">
    <location>
        <begin position="174"/>
        <end position="192"/>
    </location>
</feature>
<keyword evidence="6 8" id="KW-0472">Membrane</keyword>
<feature type="region of interest" description="Disordered" evidence="7">
    <location>
        <begin position="353"/>
        <end position="451"/>
    </location>
</feature>
<feature type="transmembrane region" description="Helical" evidence="8">
    <location>
        <begin position="113"/>
        <end position="133"/>
    </location>
</feature>
<organism evidence="11 12">
    <name type="scientific">Stylonychia lemnae</name>
    <name type="common">Ciliate</name>
    <dbReference type="NCBI Taxonomy" id="5949"/>
    <lineage>
        <taxon>Eukaryota</taxon>
        <taxon>Sar</taxon>
        <taxon>Alveolata</taxon>
        <taxon>Ciliophora</taxon>
        <taxon>Intramacronucleata</taxon>
        <taxon>Spirotrichea</taxon>
        <taxon>Stichotrichia</taxon>
        <taxon>Sporadotrichida</taxon>
        <taxon>Oxytrichidae</taxon>
        <taxon>Stylonychinae</taxon>
        <taxon>Stylonychia</taxon>
    </lineage>
</organism>
<feature type="compositionally biased region" description="Basic and acidic residues" evidence="7">
    <location>
        <begin position="427"/>
        <end position="441"/>
    </location>
</feature>
<dbReference type="AlphaFoldDB" id="A0A077ZUG8"/>
<keyword evidence="3" id="KW-0050">Antiport</keyword>
<feature type="signal peptide" evidence="9">
    <location>
        <begin position="1"/>
        <end position="32"/>
    </location>
</feature>
<evidence type="ECO:0000256" key="8">
    <source>
        <dbReference type="SAM" id="Phobius"/>
    </source>
</evidence>
<evidence type="ECO:0000256" key="1">
    <source>
        <dbReference type="ARBA" id="ARBA00004141"/>
    </source>
</evidence>
<keyword evidence="5 8" id="KW-1133">Transmembrane helix</keyword>
<comment type="subcellular location">
    <subcellularLocation>
        <location evidence="1">Membrane</location>
        <topology evidence="1">Multi-pass membrane protein</topology>
    </subcellularLocation>
</comment>
<dbReference type="InterPro" id="IPR004837">
    <property type="entry name" value="NaCa_Exmemb"/>
</dbReference>
<dbReference type="EMBL" id="CCKQ01002457">
    <property type="protein sequence ID" value="CDW73548.1"/>
    <property type="molecule type" value="Genomic_DNA"/>
</dbReference>
<evidence type="ECO:0000256" key="4">
    <source>
        <dbReference type="ARBA" id="ARBA00022692"/>
    </source>
</evidence>
<evidence type="ECO:0000256" key="2">
    <source>
        <dbReference type="ARBA" id="ARBA00005364"/>
    </source>
</evidence>
<keyword evidence="3" id="KW-0813">Transport</keyword>
<feature type="transmembrane region" description="Helical" evidence="8">
    <location>
        <begin position="74"/>
        <end position="93"/>
    </location>
</feature>
<keyword evidence="4 8" id="KW-0812">Transmembrane</keyword>
<keyword evidence="9" id="KW-0732">Signal</keyword>
<dbReference type="PANTHER" id="PTHR10846">
    <property type="entry name" value="SODIUM/POTASSIUM/CALCIUM EXCHANGER"/>
    <property type="match status" value="1"/>
</dbReference>
<feature type="transmembrane region" description="Helical" evidence="8">
    <location>
        <begin position="198"/>
        <end position="218"/>
    </location>
</feature>
<gene>
    <name evidence="11" type="primary">Contig878.g952</name>
    <name evidence="11" type="ORF">STYLEM_2530</name>
</gene>
<evidence type="ECO:0000256" key="6">
    <source>
        <dbReference type="ARBA" id="ARBA00023136"/>
    </source>
</evidence>
<dbReference type="Gene3D" id="1.20.1420.30">
    <property type="entry name" value="NCX, central ion-binding region"/>
    <property type="match status" value="2"/>
</dbReference>
<evidence type="ECO:0000256" key="3">
    <source>
        <dbReference type="ARBA" id="ARBA00022449"/>
    </source>
</evidence>
<dbReference type="InParanoid" id="A0A077ZUG8"/>
<protein>
    <submittedName>
        <fullName evidence="11">Sodium potassium calcium exchanger 1</fullName>
    </submittedName>
</protein>
<feature type="transmembrane region" description="Helical" evidence="8">
    <location>
        <begin position="510"/>
        <end position="534"/>
    </location>
</feature>
<dbReference type="GO" id="GO:0005886">
    <property type="term" value="C:plasma membrane"/>
    <property type="evidence" value="ECO:0007669"/>
    <property type="project" value="TreeGrafter"/>
</dbReference>
<dbReference type="PANTHER" id="PTHR10846:SF73">
    <property type="entry name" value="SODIUM_CALCIUM EXCHANGER MEMBRANE REGION DOMAIN-CONTAINING PROTEIN"/>
    <property type="match status" value="1"/>
</dbReference>
<feature type="chain" id="PRO_5001729011" evidence="9">
    <location>
        <begin position="33"/>
        <end position="677"/>
    </location>
</feature>
<comment type="similarity">
    <text evidence="2">Belongs to the Ca(2+):cation antiporter (CaCA) (TC 2.A.19) family. SLC24A subfamily.</text>
</comment>
<keyword evidence="12" id="KW-1185">Reference proteome</keyword>